<dbReference type="PANTHER" id="PTHR45528">
    <property type="entry name" value="SENSOR HISTIDINE KINASE CPXA"/>
    <property type="match status" value="1"/>
</dbReference>
<evidence type="ECO:0000256" key="7">
    <source>
        <dbReference type="ARBA" id="ARBA00022692"/>
    </source>
</evidence>
<dbReference type="InterPro" id="IPR005467">
    <property type="entry name" value="His_kinase_dom"/>
</dbReference>
<protein>
    <recommendedName>
        <fullName evidence="3">histidine kinase</fullName>
        <ecNumber evidence="3">2.7.13.3</ecNumber>
    </recommendedName>
</protein>
<dbReference type="SUPFAM" id="SSF47384">
    <property type="entry name" value="Homodimeric domain of signal transducing histidine kinase"/>
    <property type="match status" value="1"/>
</dbReference>
<dbReference type="CDD" id="cd00082">
    <property type="entry name" value="HisKA"/>
    <property type="match status" value="1"/>
</dbReference>
<dbReference type="InterPro" id="IPR003660">
    <property type="entry name" value="HAMP_dom"/>
</dbReference>
<dbReference type="PROSITE" id="PS50885">
    <property type="entry name" value="HAMP"/>
    <property type="match status" value="1"/>
</dbReference>
<keyword evidence="18" id="KW-1185">Reference proteome</keyword>
<keyword evidence="9 17" id="KW-0418">Kinase</keyword>
<dbReference type="EC" id="2.7.13.3" evidence="3"/>
<dbReference type="InterPro" id="IPR003594">
    <property type="entry name" value="HATPase_dom"/>
</dbReference>
<dbReference type="SMART" id="SM00304">
    <property type="entry name" value="HAMP"/>
    <property type="match status" value="1"/>
</dbReference>
<keyword evidence="13 14" id="KW-0472">Membrane</keyword>
<evidence type="ECO:0000256" key="4">
    <source>
        <dbReference type="ARBA" id="ARBA00022475"/>
    </source>
</evidence>
<evidence type="ECO:0000256" key="13">
    <source>
        <dbReference type="ARBA" id="ARBA00023136"/>
    </source>
</evidence>
<name>A0ABU3ETQ2_9ENTE</name>
<organism evidence="17 18">
    <name type="scientific">Enterococcus hulanensis</name>
    <dbReference type="NCBI Taxonomy" id="2559929"/>
    <lineage>
        <taxon>Bacteria</taxon>
        <taxon>Bacillati</taxon>
        <taxon>Bacillota</taxon>
        <taxon>Bacilli</taxon>
        <taxon>Lactobacillales</taxon>
        <taxon>Enterococcaceae</taxon>
        <taxon>Enterococcus</taxon>
    </lineage>
</organism>
<dbReference type="PROSITE" id="PS50109">
    <property type="entry name" value="HIS_KIN"/>
    <property type="match status" value="1"/>
</dbReference>
<evidence type="ECO:0000256" key="2">
    <source>
        <dbReference type="ARBA" id="ARBA00004651"/>
    </source>
</evidence>
<keyword evidence="8" id="KW-0547">Nucleotide-binding</keyword>
<evidence type="ECO:0000256" key="8">
    <source>
        <dbReference type="ARBA" id="ARBA00022741"/>
    </source>
</evidence>
<dbReference type="InterPro" id="IPR003661">
    <property type="entry name" value="HisK_dim/P_dom"/>
</dbReference>
<keyword evidence="11 14" id="KW-1133">Transmembrane helix</keyword>
<keyword evidence="7 14" id="KW-0812">Transmembrane</keyword>
<evidence type="ECO:0000313" key="17">
    <source>
        <dbReference type="EMBL" id="MDT2598245.1"/>
    </source>
</evidence>
<dbReference type="InterPro" id="IPR004358">
    <property type="entry name" value="Sig_transdc_His_kin-like_C"/>
</dbReference>
<evidence type="ECO:0000256" key="14">
    <source>
        <dbReference type="SAM" id="Phobius"/>
    </source>
</evidence>
<dbReference type="GO" id="GO:0016301">
    <property type="term" value="F:kinase activity"/>
    <property type="evidence" value="ECO:0007669"/>
    <property type="project" value="UniProtKB-KW"/>
</dbReference>
<dbReference type="InterPro" id="IPR036890">
    <property type="entry name" value="HATPase_C_sf"/>
</dbReference>
<evidence type="ECO:0000313" key="18">
    <source>
        <dbReference type="Proteomes" id="UP001252875"/>
    </source>
</evidence>
<evidence type="ECO:0000256" key="6">
    <source>
        <dbReference type="ARBA" id="ARBA00022679"/>
    </source>
</evidence>
<comment type="subcellular location">
    <subcellularLocation>
        <location evidence="2">Cell membrane</location>
        <topology evidence="2">Multi-pass membrane protein</topology>
    </subcellularLocation>
</comment>
<keyword evidence="4" id="KW-1003">Cell membrane</keyword>
<evidence type="ECO:0000256" key="9">
    <source>
        <dbReference type="ARBA" id="ARBA00022777"/>
    </source>
</evidence>
<comment type="catalytic activity">
    <reaction evidence="1">
        <text>ATP + protein L-histidine = ADP + protein N-phospho-L-histidine.</text>
        <dbReference type="EC" id="2.7.13.3"/>
    </reaction>
</comment>
<keyword evidence="12" id="KW-0902">Two-component regulatory system</keyword>
<dbReference type="Gene3D" id="1.10.287.130">
    <property type="match status" value="1"/>
</dbReference>
<evidence type="ECO:0000256" key="12">
    <source>
        <dbReference type="ARBA" id="ARBA00023012"/>
    </source>
</evidence>
<evidence type="ECO:0000256" key="1">
    <source>
        <dbReference type="ARBA" id="ARBA00000085"/>
    </source>
</evidence>
<proteinExistence type="predicted"/>
<dbReference type="Gene3D" id="6.10.340.10">
    <property type="match status" value="1"/>
</dbReference>
<gene>
    <name evidence="17" type="ORF">P7D85_00580</name>
</gene>
<dbReference type="RefSeq" id="WP_311821387.1">
    <property type="nucleotide sequence ID" value="NZ_JARPYF010000001.1"/>
</dbReference>
<evidence type="ECO:0000256" key="10">
    <source>
        <dbReference type="ARBA" id="ARBA00022840"/>
    </source>
</evidence>
<keyword evidence="10" id="KW-0067">ATP-binding</keyword>
<dbReference type="SUPFAM" id="SSF158472">
    <property type="entry name" value="HAMP domain-like"/>
    <property type="match status" value="1"/>
</dbReference>
<dbReference type="EMBL" id="JARPYI010000001">
    <property type="protein sequence ID" value="MDT2598245.1"/>
    <property type="molecule type" value="Genomic_DNA"/>
</dbReference>
<keyword evidence="5" id="KW-0597">Phosphoprotein</keyword>
<dbReference type="CDD" id="cd06225">
    <property type="entry name" value="HAMP"/>
    <property type="match status" value="1"/>
</dbReference>
<feature type="domain" description="Histidine kinase" evidence="15">
    <location>
        <begin position="269"/>
        <end position="485"/>
    </location>
</feature>
<accession>A0ABU3ETQ2</accession>
<evidence type="ECO:0000256" key="5">
    <source>
        <dbReference type="ARBA" id="ARBA00022553"/>
    </source>
</evidence>
<keyword evidence="6" id="KW-0808">Transferase</keyword>
<feature type="domain" description="HAMP" evidence="16">
    <location>
        <begin position="201"/>
        <end position="254"/>
    </location>
</feature>
<dbReference type="Pfam" id="PF00672">
    <property type="entry name" value="HAMP"/>
    <property type="match status" value="1"/>
</dbReference>
<dbReference type="InterPro" id="IPR050398">
    <property type="entry name" value="HssS/ArlS-like"/>
</dbReference>
<evidence type="ECO:0000259" key="16">
    <source>
        <dbReference type="PROSITE" id="PS50885"/>
    </source>
</evidence>
<dbReference type="PANTHER" id="PTHR45528:SF1">
    <property type="entry name" value="SENSOR HISTIDINE KINASE CPXA"/>
    <property type="match status" value="1"/>
</dbReference>
<evidence type="ECO:0000256" key="3">
    <source>
        <dbReference type="ARBA" id="ARBA00012438"/>
    </source>
</evidence>
<reference evidence="17 18" key="1">
    <citation type="submission" date="2023-03" db="EMBL/GenBank/DDBJ databases">
        <authorList>
            <person name="Shen W."/>
            <person name="Cai J."/>
        </authorList>
    </citation>
    <scope>NUCLEOTIDE SEQUENCE [LARGE SCALE GENOMIC DNA]</scope>
    <source>
        <strain evidence="17 18">D6-4</strain>
    </source>
</reference>
<dbReference type="Pfam" id="PF02518">
    <property type="entry name" value="HATPase_c"/>
    <property type="match status" value="1"/>
</dbReference>
<evidence type="ECO:0000256" key="11">
    <source>
        <dbReference type="ARBA" id="ARBA00022989"/>
    </source>
</evidence>
<dbReference type="Pfam" id="PF00512">
    <property type="entry name" value="HisKA"/>
    <property type="match status" value="1"/>
</dbReference>
<feature type="transmembrane region" description="Helical" evidence="14">
    <location>
        <begin position="6"/>
        <end position="26"/>
    </location>
</feature>
<dbReference type="SMART" id="SM00387">
    <property type="entry name" value="HATPase_c"/>
    <property type="match status" value="1"/>
</dbReference>
<sequence length="485" mass="55125">MRYLYQQLLAFWLIIILTIILIGVSFTNINKRTLINQNYNQIWGYLRSVGNILSKPETNDFDNSYNYSHPEEHLINSLHYAETILADQSINFVFVDSQGTVIYPDYISTVSKSILDSSDRQQIKEGFPINKTIKRDLDGKPKQTSYVLAKVDLSDNVEGVLIASKSAKDLEYSEKLISDNLLKGFIISSLFGGAISFALAAGQVKKINDLKRAVNQIANGNYEIEIEEKNNKDEFNELAHDFNKMTVALQLNEKEIIRQEELRKQFMANTSHEMRTPLTTIKGLLEGFEYGAIPESQKGKAVSLMQNETDRLIRLVKQNLDYENIRSHQITLSKTHFDAAEAIKNIVAQLSKKAASMNDQIILLNEGPVEVFADRDRFIQIMVNIIQNAIQFTEDGEIKVDIKETDRDVIISVEDDGIGMTEEEQKNIWDRYYKADPSRKNTKIGESGLGLSIVKELVRLHNGSIEVVSQKNEGTTFVVRFPKEV</sequence>
<dbReference type="SMART" id="SM00388">
    <property type="entry name" value="HisKA"/>
    <property type="match status" value="1"/>
</dbReference>
<dbReference type="Gene3D" id="3.30.565.10">
    <property type="entry name" value="Histidine kinase-like ATPase, C-terminal domain"/>
    <property type="match status" value="1"/>
</dbReference>
<evidence type="ECO:0000259" key="15">
    <source>
        <dbReference type="PROSITE" id="PS50109"/>
    </source>
</evidence>
<dbReference type="Proteomes" id="UP001252875">
    <property type="component" value="Unassembled WGS sequence"/>
</dbReference>
<dbReference type="InterPro" id="IPR036097">
    <property type="entry name" value="HisK_dim/P_sf"/>
</dbReference>
<dbReference type="SUPFAM" id="SSF55874">
    <property type="entry name" value="ATPase domain of HSP90 chaperone/DNA topoisomerase II/histidine kinase"/>
    <property type="match status" value="1"/>
</dbReference>
<comment type="caution">
    <text evidence="17">The sequence shown here is derived from an EMBL/GenBank/DDBJ whole genome shotgun (WGS) entry which is preliminary data.</text>
</comment>
<dbReference type="PRINTS" id="PR00344">
    <property type="entry name" value="BCTRLSENSOR"/>
</dbReference>